<comment type="caution">
    <text evidence="3">The sequence shown here is derived from an EMBL/GenBank/DDBJ whole genome shotgun (WGS) entry which is preliminary data.</text>
</comment>
<keyword evidence="4" id="KW-1185">Reference proteome</keyword>
<evidence type="ECO:0000313" key="4">
    <source>
        <dbReference type="Proteomes" id="UP001219518"/>
    </source>
</evidence>
<protein>
    <submittedName>
        <fullName evidence="3">Pyruvate dehydrogenase phosphatase regulatory subunit, mitochondrial</fullName>
    </submittedName>
</protein>
<proteinExistence type="predicted"/>
<keyword evidence="2" id="KW-0732">Signal</keyword>
<evidence type="ECO:0000256" key="2">
    <source>
        <dbReference type="SAM" id="SignalP"/>
    </source>
</evidence>
<feature type="region of interest" description="Disordered" evidence="1">
    <location>
        <begin position="80"/>
        <end position="104"/>
    </location>
</feature>
<dbReference type="EMBL" id="JAHWGI010001243">
    <property type="protein sequence ID" value="KAK3926044.1"/>
    <property type="molecule type" value="Genomic_DNA"/>
</dbReference>
<reference evidence="3" key="2">
    <citation type="journal article" date="2023" name="BMC Genomics">
        <title>Pest status, molecular evolution, and epigenetic factors derived from the genome assembly of Frankliniella fusca, a thysanopteran phytovirus vector.</title>
        <authorList>
            <person name="Catto M.A."/>
            <person name="Labadie P.E."/>
            <person name="Jacobson A.L."/>
            <person name="Kennedy G.G."/>
            <person name="Srinivasan R."/>
            <person name="Hunt B.G."/>
        </authorList>
    </citation>
    <scope>NUCLEOTIDE SEQUENCE</scope>
    <source>
        <strain evidence="3">PL_HMW_Pooled</strain>
    </source>
</reference>
<feature type="chain" id="PRO_5042255848" evidence="2">
    <location>
        <begin position="17"/>
        <end position="104"/>
    </location>
</feature>
<dbReference type="AlphaFoldDB" id="A0AAE1LPD9"/>
<evidence type="ECO:0000256" key="1">
    <source>
        <dbReference type="SAM" id="MobiDB-lite"/>
    </source>
</evidence>
<organism evidence="3 4">
    <name type="scientific">Frankliniella fusca</name>
    <dbReference type="NCBI Taxonomy" id="407009"/>
    <lineage>
        <taxon>Eukaryota</taxon>
        <taxon>Metazoa</taxon>
        <taxon>Ecdysozoa</taxon>
        <taxon>Arthropoda</taxon>
        <taxon>Hexapoda</taxon>
        <taxon>Insecta</taxon>
        <taxon>Pterygota</taxon>
        <taxon>Neoptera</taxon>
        <taxon>Paraneoptera</taxon>
        <taxon>Thysanoptera</taxon>
        <taxon>Terebrantia</taxon>
        <taxon>Thripoidea</taxon>
        <taxon>Thripidae</taxon>
        <taxon>Frankliniella</taxon>
    </lineage>
</organism>
<keyword evidence="3" id="KW-0670">Pyruvate</keyword>
<feature type="compositionally biased region" description="Basic and acidic residues" evidence="1">
    <location>
        <begin position="87"/>
        <end position="96"/>
    </location>
</feature>
<feature type="signal peptide" evidence="2">
    <location>
        <begin position="1"/>
        <end position="16"/>
    </location>
</feature>
<accession>A0AAE1LPD9</accession>
<dbReference type="Proteomes" id="UP001219518">
    <property type="component" value="Unassembled WGS sequence"/>
</dbReference>
<sequence length="104" mass="11730">MLKLVLLLAVLAAASAQLITPYLSTGAYINPLYRNGLYAGYNLPYAYNYNYGYGLGLGYDQTEQFTLEIKHRLDHSDNLTNSLIAPRPDDHSHTNENKLFARFS</sequence>
<name>A0AAE1LPD9_9NEOP</name>
<reference evidence="3" key="1">
    <citation type="submission" date="2021-07" db="EMBL/GenBank/DDBJ databases">
        <authorList>
            <person name="Catto M.A."/>
            <person name="Jacobson A."/>
            <person name="Kennedy G."/>
            <person name="Labadie P."/>
            <person name="Hunt B.G."/>
            <person name="Srinivasan R."/>
        </authorList>
    </citation>
    <scope>NUCLEOTIDE SEQUENCE</scope>
    <source>
        <strain evidence="3">PL_HMW_Pooled</strain>
        <tissue evidence="3">Head</tissue>
    </source>
</reference>
<evidence type="ECO:0000313" key="3">
    <source>
        <dbReference type="EMBL" id="KAK3926044.1"/>
    </source>
</evidence>
<gene>
    <name evidence="3" type="ORF">KUF71_014293</name>
</gene>